<proteinExistence type="predicted"/>
<evidence type="ECO:0000313" key="1">
    <source>
        <dbReference type="EMBL" id="CRL29141.1"/>
    </source>
</evidence>
<evidence type="ECO:0000313" key="2">
    <source>
        <dbReference type="Proteomes" id="UP000053732"/>
    </source>
</evidence>
<dbReference type="Proteomes" id="UP000053732">
    <property type="component" value="Unassembled WGS sequence"/>
</dbReference>
<dbReference type="EMBL" id="HG793166">
    <property type="protein sequence ID" value="CRL29141.1"/>
    <property type="molecule type" value="Genomic_DNA"/>
</dbReference>
<protein>
    <submittedName>
        <fullName evidence="1">Str. FM013</fullName>
    </submittedName>
</protein>
<organism evidence="1 2">
    <name type="scientific">Penicillium camemberti (strain FM 013)</name>
    <dbReference type="NCBI Taxonomy" id="1429867"/>
    <lineage>
        <taxon>Eukaryota</taxon>
        <taxon>Fungi</taxon>
        <taxon>Dikarya</taxon>
        <taxon>Ascomycota</taxon>
        <taxon>Pezizomycotina</taxon>
        <taxon>Eurotiomycetes</taxon>
        <taxon>Eurotiomycetidae</taxon>
        <taxon>Eurotiales</taxon>
        <taxon>Aspergillaceae</taxon>
        <taxon>Penicillium</taxon>
    </lineage>
</organism>
<accession>A0A0G4PSM1</accession>
<sequence>MMRIRPQEDRCLLPAIKQSKTVTLHQVQDPGAIDIPDALQMELNLFAGQLYVESFLAVPPS</sequence>
<keyword evidence="2" id="KW-1185">Reference proteome</keyword>
<dbReference type="STRING" id="1429867.A0A0G4PSM1"/>
<dbReference type="AlphaFoldDB" id="A0A0G4PSM1"/>
<gene>
    <name evidence="1" type="ORF">PCAMFM013_S033g000061</name>
</gene>
<reference evidence="1 2" key="1">
    <citation type="journal article" date="2014" name="Nat. Commun.">
        <title>Multiple recent horizontal transfers of a large genomic region in cheese making fungi.</title>
        <authorList>
            <person name="Cheeseman K."/>
            <person name="Ropars J."/>
            <person name="Renault P."/>
            <person name="Dupont J."/>
            <person name="Gouzy J."/>
            <person name="Branca A."/>
            <person name="Abraham A.L."/>
            <person name="Ceppi M."/>
            <person name="Conseiller E."/>
            <person name="Debuchy R."/>
            <person name="Malagnac F."/>
            <person name="Goarin A."/>
            <person name="Silar P."/>
            <person name="Lacoste S."/>
            <person name="Sallet E."/>
            <person name="Bensimon A."/>
            <person name="Giraud T."/>
            <person name="Brygoo Y."/>
        </authorList>
    </citation>
    <scope>NUCLEOTIDE SEQUENCE [LARGE SCALE GENOMIC DNA]</scope>
    <source>
        <strain evidence="2">FM 013</strain>
    </source>
</reference>
<name>A0A0G4PSM1_PENC3</name>